<feature type="signal peptide" evidence="2">
    <location>
        <begin position="1"/>
        <end position="26"/>
    </location>
</feature>
<name>A0A1G7PDF2_9ACTN</name>
<dbReference type="STRING" id="1550231.SAMN05660662_3564"/>
<dbReference type="EMBL" id="FNBT01000007">
    <property type="protein sequence ID" value="SDF83500.1"/>
    <property type="molecule type" value="Genomic_DNA"/>
</dbReference>
<evidence type="ECO:0008006" key="5">
    <source>
        <dbReference type="Google" id="ProtNLM"/>
    </source>
</evidence>
<feature type="region of interest" description="Disordered" evidence="1">
    <location>
        <begin position="165"/>
        <end position="193"/>
    </location>
</feature>
<keyword evidence="4" id="KW-1185">Reference proteome</keyword>
<dbReference type="OrthoDB" id="5180642at2"/>
<reference evidence="4" key="1">
    <citation type="submission" date="2016-10" db="EMBL/GenBank/DDBJ databases">
        <authorList>
            <person name="Varghese N."/>
            <person name="Submissions S."/>
        </authorList>
    </citation>
    <scope>NUCLEOTIDE SEQUENCE [LARGE SCALE GENOMIC DNA]</scope>
    <source>
        <strain evidence="4">DSM 44268</strain>
    </source>
</reference>
<evidence type="ECO:0000313" key="3">
    <source>
        <dbReference type="EMBL" id="SDF83500.1"/>
    </source>
</evidence>
<dbReference type="Proteomes" id="UP000199406">
    <property type="component" value="Unassembled WGS sequence"/>
</dbReference>
<keyword evidence="2" id="KW-0732">Signal</keyword>
<gene>
    <name evidence="3" type="ORF">SAMN05660662_3564</name>
</gene>
<sequence>MSAVRSRVARTLLGGTVLVLALGGCADEPKEVTQTSGPLAEGFEIEPGSGLVGAVFPHGSIGHQAVLRVDGDLPKVFEGYVRQAQELGYELESGWPLRPEGQWCSDPDDTFDDDPREGPFEVECTASRLQLDEYSVSVRGLADTDGRGYIHLRVQPSFDTVELSPLASDGPVASATDDQLASELTPSTDEPPLHVVEGSELVSVPIPATCITGGFVAVLQVTDELMPVMRGYLQQFTGMTAFTSEGLVGSDDEPRVWASAAGGGDLTAVGVAGDPSYVLIERCND</sequence>
<accession>A0A1G7PDF2</accession>
<proteinExistence type="predicted"/>
<dbReference type="RefSeq" id="WP_091769763.1">
    <property type="nucleotide sequence ID" value="NZ_FNBT01000007.1"/>
</dbReference>
<dbReference type="AlphaFoldDB" id="A0A1G7PDF2"/>
<organism evidence="3 4">
    <name type="scientific">Blastococcus aurantiacus</name>
    <dbReference type="NCBI Taxonomy" id="1550231"/>
    <lineage>
        <taxon>Bacteria</taxon>
        <taxon>Bacillati</taxon>
        <taxon>Actinomycetota</taxon>
        <taxon>Actinomycetes</taxon>
        <taxon>Geodermatophilales</taxon>
        <taxon>Geodermatophilaceae</taxon>
        <taxon>Blastococcus</taxon>
    </lineage>
</organism>
<evidence type="ECO:0000256" key="2">
    <source>
        <dbReference type="SAM" id="SignalP"/>
    </source>
</evidence>
<evidence type="ECO:0000256" key="1">
    <source>
        <dbReference type="SAM" id="MobiDB-lite"/>
    </source>
</evidence>
<evidence type="ECO:0000313" key="4">
    <source>
        <dbReference type="Proteomes" id="UP000199406"/>
    </source>
</evidence>
<feature type="chain" id="PRO_5011489379" description="Lipoprotein" evidence="2">
    <location>
        <begin position="27"/>
        <end position="285"/>
    </location>
</feature>
<dbReference type="PROSITE" id="PS51257">
    <property type="entry name" value="PROKAR_LIPOPROTEIN"/>
    <property type="match status" value="1"/>
</dbReference>
<feature type="compositionally biased region" description="Polar residues" evidence="1">
    <location>
        <begin position="176"/>
        <end position="188"/>
    </location>
</feature>
<protein>
    <recommendedName>
        <fullName evidence="5">Lipoprotein</fullName>
    </recommendedName>
</protein>